<comment type="caution">
    <text evidence="6">The sequence shown here is derived from an EMBL/GenBank/DDBJ whole genome shotgun (WGS) entry which is preliminary data.</text>
</comment>
<reference evidence="6 7" key="1">
    <citation type="submission" date="2016-10" db="EMBL/GenBank/DDBJ databases">
        <authorList>
            <person name="Varghese N."/>
            <person name="Submissions S."/>
        </authorList>
    </citation>
    <scope>NUCLEOTIDE SEQUENCE [LARGE SCALE GENOMIC DNA]</scope>
    <source>
        <strain evidence="6 7">DSM 17997</strain>
    </source>
</reference>
<evidence type="ECO:0000256" key="4">
    <source>
        <dbReference type="SAM" id="Phobius"/>
    </source>
</evidence>
<dbReference type="SUPFAM" id="SSF52540">
    <property type="entry name" value="P-loop containing nucleoside triphosphate hydrolases"/>
    <property type="match status" value="1"/>
</dbReference>
<organism evidence="6 7">
    <name type="scientific">Rhodonellum ikkaensis</name>
    <dbReference type="NCBI Taxonomy" id="336829"/>
    <lineage>
        <taxon>Bacteria</taxon>
        <taxon>Pseudomonadati</taxon>
        <taxon>Bacteroidota</taxon>
        <taxon>Cytophagia</taxon>
        <taxon>Cytophagales</taxon>
        <taxon>Cytophagaceae</taxon>
        <taxon>Rhodonellum</taxon>
    </lineage>
</organism>
<evidence type="ECO:0000313" key="7">
    <source>
        <dbReference type="Proteomes" id="UP000199663"/>
    </source>
</evidence>
<feature type="transmembrane region" description="Helical" evidence="4">
    <location>
        <begin position="72"/>
        <end position="91"/>
    </location>
</feature>
<evidence type="ECO:0000313" key="6">
    <source>
        <dbReference type="EMBL" id="SDY63660.1"/>
    </source>
</evidence>
<gene>
    <name evidence="6" type="ORF">SAMN05444412_10259</name>
</gene>
<name>A0A1H3LH85_9BACT</name>
<feature type="transmembrane region" description="Helical" evidence="4">
    <location>
        <begin position="47"/>
        <end position="66"/>
    </location>
</feature>
<keyword evidence="2" id="KW-0067">ATP-binding</keyword>
<dbReference type="InterPro" id="IPR036187">
    <property type="entry name" value="DNA_mismatch_repair_MutS_sf"/>
</dbReference>
<dbReference type="InterPro" id="IPR027417">
    <property type="entry name" value="P-loop_NTPase"/>
</dbReference>
<evidence type="ECO:0000259" key="5">
    <source>
        <dbReference type="SMART" id="SM00534"/>
    </source>
</evidence>
<dbReference type="PANTHER" id="PTHR11361">
    <property type="entry name" value="DNA MISMATCH REPAIR PROTEIN MUTS FAMILY MEMBER"/>
    <property type="match status" value="1"/>
</dbReference>
<keyword evidence="4" id="KW-0472">Membrane</keyword>
<keyword evidence="7" id="KW-1185">Reference proteome</keyword>
<dbReference type="InterPro" id="IPR045076">
    <property type="entry name" value="MutS"/>
</dbReference>
<keyword evidence="4" id="KW-0812">Transmembrane</keyword>
<protein>
    <submittedName>
        <fullName evidence="6">MutS domain III</fullName>
    </submittedName>
</protein>
<accession>A0A1H3LH85</accession>
<keyword evidence="1" id="KW-0547">Nucleotide-binding</keyword>
<feature type="domain" description="DNA mismatch repair proteins mutS family" evidence="5">
    <location>
        <begin position="435"/>
        <end position="608"/>
    </location>
</feature>
<dbReference type="SUPFAM" id="SSF48334">
    <property type="entry name" value="DNA repair protein MutS, domain III"/>
    <property type="match status" value="1"/>
</dbReference>
<dbReference type="Gene3D" id="1.10.1420.10">
    <property type="match status" value="1"/>
</dbReference>
<keyword evidence="4" id="KW-1133">Transmembrane helix</keyword>
<proteinExistence type="predicted"/>
<evidence type="ECO:0000256" key="2">
    <source>
        <dbReference type="ARBA" id="ARBA00022840"/>
    </source>
</evidence>
<feature type="transmembrane region" description="Helical" evidence="4">
    <location>
        <begin position="255"/>
        <end position="272"/>
    </location>
</feature>
<evidence type="ECO:0000256" key="1">
    <source>
        <dbReference type="ARBA" id="ARBA00022741"/>
    </source>
</evidence>
<evidence type="ECO:0000256" key="3">
    <source>
        <dbReference type="ARBA" id="ARBA00023125"/>
    </source>
</evidence>
<dbReference type="EMBL" id="FNQC01000002">
    <property type="protein sequence ID" value="SDY63660.1"/>
    <property type="molecule type" value="Genomic_DNA"/>
</dbReference>
<sequence length="611" mass="69979">MIIFIKCNIIAFNNLCDLTQFLYIWPMLLNLDDQDLDKALKSTQRKAAGFSISRLFVFFLIMAILIVGLSEWTLLLLTLPFVIALFVYLILGFNNEKDKEAFVLELKSMEISRNKRAARELQDFDAGEEFLEKAHPFVNDLDLFGAHSLFQMLNHTVTAAGKALLVKWMKAPINAMEAQSRYAAIEELRPKEKFLENFEAVGRAFIKTEKSKSNFYEWLAAKDKWKHIYFLPLLLGPIGGLLLLGATLYNDLSPAWLGMWILLGMFFLSFIFKRMQQASFAMPNKGDLKTFGLWAELLEKEDFQSPLLKEIQIPFKSTAIEASMAMKSLEQKSFMIQNRFNLMYLIFNLLFWLDFFLWWRLAKWKTKYGEHLNNWEKSFENLQVLVSLSAFSNEESLDGKITWTHNDELRVENITHPLILPSKAIGNDFDLSSSQKIVLLTGANMSGKTTFMRTLGINMVLANLGLPPFAKEFQCGDFQLFTSMRNTDNLGESVSSFYAELARIKDLLDQTAAGIRVFFLLDEILKGTNTTDRIMGSEALIRQLADAGGKGIISTHDIELSSLEKTLDYLVNKSFHSEIDDQEIRFDYKIKSGPCPSFNAHKLMELMGIRF</sequence>
<dbReference type="PANTHER" id="PTHR11361:SF99">
    <property type="entry name" value="DNA MISMATCH REPAIR PROTEIN"/>
    <property type="match status" value="1"/>
</dbReference>
<dbReference type="SMART" id="SM00534">
    <property type="entry name" value="MUTSac"/>
    <property type="match status" value="1"/>
</dbReference>
<dbReference type="Gene3D" id="3.40.50.300">
    <property type="entry name" value="P-loop containing nucleotide triphosphate hydrolases"/>
    <property type="match status" value="1"/>
</dbReference>
<keyword evidence="3" id="KW-0238">DNA-binding</keyword>
<feature type="transmembrane region" description="Helical" evidence="4">
    <location>
        <begin position="228"/>
        <end position="249"/>
    </location>
</feature>
<dbReference type="InterPro" id="IPR000432">
    <property type="entry name" value="DNA_mismatch_repair_MutS_C"/>
</dbReference>
<dbReference type="Proteomes" id="UP000199663">
    <property type="component" value="Unassembled WGS sequence"/>
</dbReference>
<feature type="transmembrane region" description="Helical" evidence="4">
    <location>
        <begin position="342"/>
        <end position="361"/>
    </location>
</feature>
<dbReference type="Pfam" id="PF00488">
    <property type="entry name" value="MutS_V"/>
    <property type="match status" value="1"/>
</dbReference>